<dbReference type="HAMAP" id="MF_00236">
    <property type="entry name" value="TatA_E"/>
    <property type="match status" value="1"/>
</dbReference>
<keyword evidence="3 9" id="KW-1003">Cell membrane</keyword>
<keyword evidence="8 9" id="KW-0472">Membrane</keyword>
<keyword evidence="2 9" id="KW-0813">Transport</keyword>
<evidence type="ECO:0000256" key="7">
    <source>
        <dbReference type="ARBA" id="ARBA00023010"/>
    </source>
</evidence>
<dbReference type="STRING" id="476281.ICMP_625"/>
<evidence type="ECO:0000256" key="1">
    <source>
        <dbReference type="ARBA" id="ARBA00004162"/>
    </source>
</evidence>
<dbReference type="AlphaFoldDB" id="C5WDQ1"/>
<evidence type="ECO:0000256" key="2">
    <source>
        <dbReference type="ARBA" id="ARBA00022448"/>
    </source>
</evidence>
<evidence type="ECO:0000313" key="10">
    <source>
        <dbReference type="EMBL" id="BAH83457.1"/>
    </source>
</evidence>
<dbReference type="PANTHER" id="PTHR42982:SF1">
    <property type="entry name" value="SEC-INDEPENDENT PROTEIN TRANSLOCASE PROTEIN TATA"/>
    <property type="match status" value="1"/>
</dbReference>
<dbReference type="OrthoDB" id="7066617at2"/>
<evidence type="ECO:0000256" key="6">
    <source>
        <dbReference type="ARBA" id="ARBA00022989"/>
    </source>
</evidence>
<evidence type="ECO:0000256" key="5">
    <source>
        <dbReference type="ARBA" id="ARBA00022927"/>
    </source>
</evidence>
<dbReference type="Gene3D" id="1.20.5.3310">
    <property type="match status" value="1"/>
</dbReference>
<sequence length="58" mass="6279">MGEIGVGQLLIIAAIIVLLFGSNKLSNLGTDLGTAIRGFKKAINDEETKEDQDKDLKY</sequence>
<dbReference type="GO" id="GO:0033281">
    <property type="term" value="C:TAT protein transport complex"/>
    <property type="evidence" value="ECO:0007669"/>
    <property type="project" value="UniProtKB-UniRule"/>
</dbReference>
<dbReference type="InterPro" id="IPR006312">
    <property type="entry name" value="TatA/E"/>
</dbReference>
<comment type="subunit">
    <text evidence="9">The Tat system comprises two distinct complexes: a TatABC complex, containing multiple copies of TatA, TatB and TatC subunits, and a separate TatA complex, containing only TatA subunits. Substrates initially bind to the TatABC complex, which probably triggers association of the separate TatA complex to form the active translocon.</text>
</comment>
<comment type="function">
    <text evidence="9">Part of the twin-arginine translocation (Tat) system that transports large folded proteins containing a characteristic twin-arginine motif in their signal peptide across membranes. TatA could form the protein-conducting channel of the Tat system.</text>
</comment>
<evidence type="ECO:0000256" key="8">
    <source>
        <dbReference type="ARBA" id="ARBA00023136"/>
    </source>
</evidence>
<dbReference type="Proteomes" id="UP000061704">
    <property type="component" value="Chromosome"/>
</dbReference>
<keyword evidence="6 9" id="KW-1133">Transmembrane helix</keyword>
<dbReference type="KEGG" id="icp:ICMP_625"/>
<dbReference type="GO" id="GO:0008320">
    <property type="term" value="F:protein transmembrane transporter activity"/>
    <property type="evidence" value="ECO:0007669"/>
    <property type="project" value="UniProtKB-UniRule"/>
</dbReference>
<evidence type="ECO:0000256" key="3">
    <source>
        <dbReference type="ARBA" id="ARBA00022475"/>
    </source>
</evidence>
<evidence type="ECO:0000256" key="9">
    <source>
        <dbReference type="HAMAP-Rule" id="MF_00236"/>
    </source>
</evidence>
<dbReference type="HOGENOM" id="CLU_086034_5_3_6"/>
<evidence type="ECO:0000256" key="4">
    <source>
        <dbReference type="ARBA" id="ARBA00022692"/>
    </source>
</evidence>
<name>C5WDQ1_9ENTR</name>
<accession>C5WDQ1</accession>
<evidence type="ECO:0000313" key="11">
    <source>
        <dbReference type="Proteomes" id="UP000061704"/>
    </source>
</evidence>
<comment type="subcellular location">
    <subcellularLocation>
        <location evidence="1 9">Cell membrane</location>
        <topology evidence="1 9">Single-pass membrane protein</topology>
    </subcellularLocation>
</comment>
<gene>
    <name evidence="9 10" type="primary">tatA</name>
    <name evidence="10" type="ORF">ICMP_625</name>
</gene>
<proteinExistence type="inferred from homology"/>
<organism evidence="10 11">
    <name type="scientific">Candidatus Ishikawaella capsulata Mpkobe</name>
    <dbReference type="NCBI Taxonomy" id="476281"/>
    <lineage>
        <taxon>Bacteria</taxon>
        <taxon>Pseudomonadati</taxon>
        <taxon>Pseudomonadota</taxon>
        <taxon>Gammaproteobacteria</taxon>
        <taxon>Enterobacterales</taxon>
        <taxon>Enterobacteriaceae</taxon>
        <taxon>Candidatus Ishikawella</taxon>
    </lineage>
</organism>
<reference evidence="10 11" key="1">
    <citation type="journal article" date="2011" name="Genome Biol. Evol.">
        <title>Reductive evolution of bacterial genome in insect gut environment.</title>
        <authorList>
            <person name="Nikoh N."/>
            <person name="Hosokawa T."/>
            <person name="Ohshima K."/>
            <person name="Hattori M."/>
            <person name="Fukatsu T."/>
        </authorList>
    </citation>
    <scope>NUCLEOTIDE SEQUENCE [LARGE SCALE GENOMIC DNA]</scope>
    <source>
        <strain evidence="10 11">Mpkobe</strain>
    </source>
</reference>
<dbReference type="PANTHER" id="PTHR42982">
    <property type="entry name" value="SEC-INDEPENDENT PROTEIN TRANSLOCASE PROTEIN TATA"/>
    <property type="match status" value="1"/>
</dbReference>
<feature type="transmembrane region" description="Helical" evidence="9">
    <location>
        <begin position="6"/>
        <end position="22"/>
    </location>
</feature>
<dbReference type="GO" id="GO:0043953">
    <property type="term" value="P:protein transport by the Tat complex"/>
    <property type="evidence" value="ECO:0007669"/>
    <property type="project" value="UniProtKB-UniRule"/>
</dbReference>
<keyword evidence="7 9" id="KW-0811">Translocation</keyword>
<protein>
    <recommendedName>
        <fullName evidence="9">Sec-independent protein translocase protein TatA</fullName>
    </recommendedName>
</protein>
<dbReference type="NCBIfam" id="TIGR01411">
    <property type="entry name" value="tatAE"/>
    <property type="match status" value="1"/>
</dbReference>
<dbReference type="RefSeq" id="WP_069888626.1">
    <property type="nucleotide sequence ID" value="NZ_AP010872.1"/>
</dbReference>
<keyword evidence="5 9" id="KW-0653">Protein transport</keyword>
<keyword evidence="4 9" id="KW-0812">Transmembrane</keyword>
<dbReference type="EMBL" id="AP010872">
    <property type="protein sequence ID" value="BAH83457.1"/>
    <property type="molecule type" value="Genomic_DNA"/>
</dbReference>
<dbReference type="InterPro" id="IPR003369">
    <property type="entry name" value="TatA/B/E"/>
</dbReference>
<keyword evidence="11" id="KW-1185">Reference proteome</keyword>
<dbReference type="Pfam" id="PF02416">
    <property type="entry name" value="TatA_B_E"/>
    <property type="match status" value="1"/>
</dbReference>
<comment type="similarity">
    <text evidence="9">Belongs to the TatA/E family.</text>
</comment>